<evidence type="ECO:0000256" key="1">
    <source>
        <dbReference type="SAM" id="Phobius"/>
    </source>
</evidence>
<evidence type="ECO:0000313" key="2">
    <source>
        <dbReference type="EMBL" id="OGZ46144.1"/>
    </source>
</evidence>
<comment type="caution">
    <text evidence="2">The sequence shown here is derived from an EMBL/GenBank/DDBJ whole genome shotgun (WGS) entry which is preliminary data.</text>
</comment>
<evidence type="ECO:0000313" key="3">
    <source>
        <dbReference type="Proteomes" id="UP000177785"/>
    </source>
</evidence>
<feature type="transmembrane region" description="Helical" evidence="1">
    <location>
        <begin position="82"/>
        <end position="108"/>
    </location>
</feature>
<proteinExistence type="predicted"/>
<name>A0A1G2G7B2_9BACT</name>
<organism evidence="2 3">
    <name type="scientific">Candidatus Ryanbacteria bacterium RIFCSPHIGHO2_01_FULL_48_27</name>
    <dbReference type="NCBI Taxonomy" id="1802115"/>
    <lineage>
        <taxon>Bacteria</taxon>
        <taxon>Candidatus Ryaniibacteriota</taxon>
    </lineage>
</organism>
<protein>
    <submittedName>
        <fullName evidence="2">Uncharacterized protein</fullName>
    </submittedName>
</protein>
<dbReference type="EMBL" id="MHNL01000001">
    <property type="protein sequence ID" value="OGZ46144.1"/>
    <property type="molecule type" value="Genomic_DNA"/>
</dbReference>
<keyword evidence="1" id="KW-1133">Transmembrane helix</keyword>
<accession>A0A1G2G7B2</accession>
<sequence length="112" mass="12888">MQETAQKVLVSQDFSCPLCMLDLGLKSELLFCQNCNVFMGNPETFHYVQTRFDRERLRAMEREQFRRSASTGVFPRRAIQFVFFYVGLFLVVGVLLGTMFGAGMALALKRFL</sequence>
<keyword evidence="1" id="KW-0472">Membrane</keyword>
<gene>
    <name evidence="2" type="ORF">A2756_06035</name>
</gene>
<reference evidence="2 3" key="1">
    <citation type="journal article" date="2016" name="Nat. Commun.">
        <title>Thousands of microbial genomes shed light on interconnected biogeochemical processes in an aquifer system.</title>
        <authorList>
            <person name="Anantharaman K."/>
            <person name="Brown C.T."/>
            <person name="Hug L.A."/>
            <person name="Sharon I."/>
            <person name="Castelle C.J."/>
            <person name="Probst A.J."/>
            <person name="Thomas B.C."/>
            <person name="Singh A."/>
            <person name="Wilkins M.J."/>
            <person name="Karaoz U."/>
            <person name="Brodie E.L."/>
            <person name="Williams K.H."/>
            <person name="Hubbard S.S."/>
            <person name="Banfield J.F."/>
        </authorList>
    </citation>
    <scope>NUCLEOTIDE SEQUENCE [LARGE SCALE GENOMIC DNA]</scope>
</reference>
<dbReference type="Proteomes" id="UP000177785">
    <property type="component" value="Unassembled WGS sequence"/>
</dbReference>
<dbReference type="STRING" id="1802115.A2756_06035"/>
<keyword evidence="1" id="KW-0812">Transmembrane</keyword>
<dbReference type="AlphaFoldDB" id="A0A1G2G7B2"/>